<sequence>MDAAKRASDGAAPSSEDWVRSVVRRAIAIRLFPTGKVNWLAVDAAILTVEAAFFDRAAINPVVVRVVLDSDHNAIAAERSLLAAGTQVTRDPEHRLYQSDLRGVRLIVQPAADSNGIWERDL</sequence>
<evidence type="ECO:0000313" key="2">
    <source>
        <dbReference type="Proteomes" id="UP001595699"/>
    </source>
</evidence>
<dbReference type="EMBL" id="JBHRZH010000063">
    <property type="protein sequence ID" value="MFC3767003.1"/>
    <property type="molecule type" value="Genomic_DNA"/>
</dbReference>
<evidence type="ECO:0000313" key="1">
    <source>
        <dbReference type="EMBL" id="MFC3767003.1"/>
    </source>
</evidence>
<dbReference type="RefSeq" id="WP_205121683.1">
    <property type="nucleotide sequence ID" value="NZ_JAFBCM010000001.1"/>
</dbReference>
<comment type="caution">
    <text evidence="1">The sequence shown here is derived from an EMBL/GenBank/DDBJ whole genome shotgun (WGS) entry which is preliminary data.</text>
</comment>
<proteinExistence type="predicted"/>
<gene>
    <name evidence="1" type="ORF">ACFOUW_39675</name>
</gene>
<accession>A0ABV7YSE4</accession>
<reference evidence="2" key="1">
    <citation type="journal article" date="2019" name="Int. J. Syst. Evol. Microbiol.">
        <title>The Global Catalogue of Microorganisms (GCM) 10K type strain sequencing project: providing services to taxonomists for standard genome sequencing and annotation.</title>
        <authorList>
            <consortium name="The Broad Institute Genomics Platform"/>
            <consortium name="The Broad Institute Genome Sequencing Center for Infectious Disease"/>
            <person name="Wu L."/>
            <person name="Ma J."/>
        </authorList>
    </citation>
    <scope>NUCLEOTIDE SEQUENCE [LARGE SCALE GENOMIC DNA]</scope>
    <source>
        <strain evidence="2">CGMCC 4.7241</strain>
    </source>
</reference>
<keyword evidence="2" id="KW-1185">Reference proteome</keyword>
<name>A0ABV7YSE4_9ACTN</name>
<organism evidence="1 2">
    <name type="scientific">Tenggerimyces flavus</name>
    <dbReference type="NCBI Taxonomy" id="1708749"/>
    <lineage>
        <taxon>Bacteria</taxon>
        <taxon>Bacillati</taxon>
        <taxon>Actinomycetota</taxon>
        <taxon>Actinomycetes</taxon>
        <taxon>Propionibacteriales</taxon>
        <taxon>Nocardioidaceae</taxon>
        <taxon>Tenggerimyces</taxon>
    </lineage>
</organism>
<protein>
    <submittedName>
        <fullName evidence="1">Uncharacterized protein</fullName>
    </submittedName>
</protein>
<dbReference type="Proteomes" id="UP001595699">
    <property type="component" value="Unassembled WGS sequence"/>
</dbReference>